<dbReference type="Gene3D" id="1.10.287.1490">
    <property type="match status" value="1"/>
</dbReference>
<reference evidence="1 2" key="1">
    <citation type="journal article" date="2015" name="Genome Announc.">
        <title>Expanding the biotechnology potential of lactobacilli through comparative genomics of 213 strains and associated genera.</title>
        <authorList>
            <person name="Sun Z."/>
            <person name="Harris H.M."/>
            <person name="McCann A."/>
            <person name="Guo C."/>
            <person name="Argimon S."/>
            <person name="Zhang W."/>
            <person name="Yang X."/>
            <person name="Jeffery I.B."/>
            <person name="Cooney J.C."/>
            <person name="Kagawa T.F."/>
            <person name="Liu W."/>
            <person name="Song Y."/>
            <person name="Salvetti E."/>
            <person name="Wrobel A."/>
            <person name="Rasinkangas P."/>
            <person name="Parkhill J."/>
            <person name="Rea M.C."/>
            <person name="O'Sullivan O."/>
            <person name="Ritari J."/>
            <person name="Douillard F.P."/>
            <person name="Paul Ross R."/>
            <person name="Yang R."/>
            <person name="Briner A.E."/>
            <person name="Felis G.E."/>
            <person name="de Vos W.M."/>
            <person name="Barrangou R."/>
            <person name="Klaenhammer T.R."/>
            <person name="Caufield P.W."/>
            <person name="Cui Y."/>
            <person name="Zhang H."/>
            <person name="O'Toole P.W."/>
        </authorList>
    </citation>
    <scope>NUCLEOTIDE SEQUENCE [LARGE SCALE GENOMIC DNA]</scope>
    <source>
        <strain evidence="1 2">DSM 15353</strain>
    </source>
</reference>
<evidence type="ECO:0000313" key="1">
    <source>
        <dbReference type="EMBL" id="KRN80524.1"/>
    </source>
</evidence>
<dbReference type="Proteomes" id="UP000051491">
    <property type="component" value="Unassembled WGS sequence"/>
</dbReference>
<proteinExistence type="predicted"/>
<dbReference type="EMBL" id="JQBK01000120">
    <property type="protein sequence ID" value="KRN80524.1"/>
    <property type="molecule type" value="Genomic_DNA"/>
</dbReference>
<dbReference type="AlphaFoldDB" id="A0A0R2K064"/>
<name>A0A0R2K064_9LACO</name>
<comment type="caution">
    <text evidence="1">The sequence shown here is derived from an EMBL/GenBank/DDBJ whole genome shotgun (WGS) entry which is preliminary data.</text>
</comment>
<protein>
    <submittedName>
        <fullName evidence="1">Uncharacterized protein</fullName>
    </submittedName>
</protein>
<evidence type="ECO:0000313" key="2">
    <source>
        <dbReference type="Proteomes" id="UP000051491"/>
    </source>
</evidence>
<dbReference type="STRING" id="89059.LAC1533_0388"/>
<gene>
    <name evidence="1" type="ORF">IV43_GL000331</name>
</gene>
<sequence length="171" mass="19621">MFSGGNGMERTDYYIVITRSGKVKKALEATRANLKKAQQLLKESNGHLSSGNIVMTKDDIEPNGEGFLILINGQVKDKVVDFDEAQENAHTYQTALEALDTSSNVQIVQIRRDKSERKPVRLPFEGLDELTLKRFHMNRKRQQNCEYCHPSYPAQPYQDFNFCPHCGRYLH</sequence>
<accession>A0A0R2K064</accession>
<dbReference type="PATRIC" id="fig|89059.3.peg.336"/>
<organism evidence="1 2">
    <name type="scientific">Ligilactobacillus acidipiscis</name>
    <dbReference type="NCBI Taxonomy" id="89059"/>
    <lineage>
        <taxon>Bacteria</taxon>
        <taxon>Bacillati</taxon>
        <taxon>Bacillota</taxon>
        <taxon>Bacilli</taxon>
        <taxon>Lactobacillales</taxon>
        <taxon>Lactobacillaceae</taxon>
        <taxon>Ligilactobacillus</taxon>
    </lineage>
</organism>